<name>A0A6A3CGX7_HIBSY</name>
<sequence length="130" mass="14970">MGYFQQHLLVFMAMSFAIAISPVFSVLGWEERYLPDPKVCWGEIFNKADGCVHDLYASVVNKKINMRFSAAKRFRDWITSARIGCLITEDSHLSLETEFKGFVLLWASRFRLVIGFITLKIPVMVTWGIE</sequence>
<dbReference type="EMBL" id="VEPZ02000266">
    <property type="protein sequence ID" value="KAE8728413.1"/>
    <property type="molecule type" value="Genomic_DNA"/>
</dbReference>
<accession>A0A6A3CGX7</accession>
<dbReference type="Proteomes" id="UP000436088">
    <property type="component" value="Unassembled WGS sequence"/>
</dbReference>
<protein>
    <submittedName>
        <fullName evidence="2">Uncharacterized protein</fullName>
    </submittedName>
</protein>
<evidence type="ECO:0000256" key="1">
    <source>
        <dbReference type="SAM" id="Phobius"/>
    </source>
</evidence>
<organism evidence="2 3">
    <name type="scientific">Hibiscus syriacus</name>
    <name type="common">Rose of Sharon</name>
    <dbReference type="NCBI Taxonomy" id="106335"/>
    <lineage>
        <taxon>Eukaryota</taxon>
        <taxon>Viridiplantae</taxon>
        <taxon>Streptophyta</taxon>
        <taxon>Embryophyta</taxon>
        <taxon>Tracheophyta</taxon>
        <taxon>Spermatophyta</taxon>
        <taxon>Magnoliopsida</taxon>
        <taxon>eudicotyledons</taxon>
        <taxon>Gunneridae</taxon>
        <taxon>Pentapetalae</taxon>
        <taxon>rosids</taxon>
        <taxon>malvids</taxon>
        <taxon>Malvales</taxon>
        <taxon>Malvaceae</taxon>
        <taxon>Malvoideae</taxon>
        <taxon>Hibiscus</taxon>
    </lineage>
</organism>
<keyword evidence="1" id="KW-0472">Membrane</keyword>
<keyword evidence="3" id="KW-1185">Reference proteome</keyword>
<comment type="caution">
    <text evidence="2">The sequence shown here is derived from an EMBL/GenBank/DDBJ whole genome shotgun (WGS) entry which is preliminary data.</text>
</comment>
<feature type="transmembrane region" description="Helical" evidence="1">
    <location>
        <begin position="6"/>
        <end position="29"/>
    </location>
</feature>
<proteinExistence type="predicted"/>
<gene>
    <name evidence="2" type="ORF">F3Y22_tig00004457pilonHSYRG00043</name>
</gene>
<keyword evidence="1" id="KW-0812">Transmembrane</keyword>
<evidence type="ECO:0000313" key="2">
    <source>
        <dbReference type="EMBL" id="KAE8728413.1"/>
    </source>
</evidence>
<dbReference type="AlphaFoldDB" id="A0A6A3CGX7"/>
<feature type="transmembrane region" description="Helical" evidence="1">
    <location>
        <begin position="110"/>
        <end position="129"/>
    </location>
</feature>
<reference evidence="2" key="1">
    <citation type="submission" date="2019-09" db="EMBL/GenBank/DDBJ databases">
        <title>Draft genome information of white flower Hibiscus syriacus.</title>
        <authorList>
            <person name="Kim Y.-M."/>
        </authorList>
    </citation>
    <scope>NUCLEOTIDE SEQUENCE [LARGE SCALE GENOMIC DNA]</scope>
    <source>
        <strain evidence="2">YM2019G1</strain>
    </source>
</reference>
<evidence type="ECO:0000313" key="3">
    <source>
        <dbReference type="Proteomes" id="UP000436088"/>
    </source>
</evidence>
<keyword evidence="1" id="KW-1133">Transmembrane helix</keyword>